<dbReference type="GO" id="GO:0006508">
    <property type="term" value="P:proteolysis"/>
    <property type="evidence" value="ECO:0007669"/>
    <property type="project" value="UniProtKB-KW"/>
</dbReference>
<feature type="compositionally biased region" description="Basic and acidic residues" evidence="5">
    <location>
        <begin position="1221"/>
        <end position="1233"/>
    </location>
</feature>
<feature type="region of interest" description="Disordered" evidence="5">
    <location>
        <begin position="1336"/>
        <end position="1355"/>
    </location>
</feature>
<feature type="region of interest" description="Disordered" evidence="5">
    <location>
        <begin position="1"/>
        <end position="28"/>
    </location>
</feature>
<evidence type="ECO:0000256" key="5">
    <source>
        <dbReference type="SAM" id="MobiDB-lite"/>
    </source>
</evidence>
<dbReference type="EMBL" id="KV454018">
    <property type="protein sequence ID" value="ODV93450.1"/>
    <property type="molecule type" value="Genomic_DNA"/>
</dbReference>
<dbReference type="GO" id="GO:0019783">
    <property type="term" value="F:ubiquitin-like protein peptidase activity"/>
    <property type="evidence" value="ECO:0007669"/>
    <property type="project" value="UniProtKB-ARBA"/>
</dbReference>
<comment type="similarity">
    <text evidence="1">Belongs to the peptidase C48 family.</text>
</comment>
<feature type="compositionally biased region" description="Acidic residues" evidence="5">
    <location>
        <begin position="1205"/>
        <end position="1220"/>
    </location>
</feature>
<dbReference type="PANTHER" id="PTHR46915:SF2">
    <property type="entry name" value="UBIQUITIN-LIKE PROTEASE 4"/>
    <property type="match status" value="1"/>
</dbReference>
<dbReference type="InterPro" id="IPR038765">
    <property type="entry name" value="Papain-like_cys_pep_sf"/>
</dbReference>
<feature type="region of interest" description="Disordered" evidence="5">
    <location>
        <begin position="115"/>
        <end position="140"/>
    </location>
</feature>
<evidence type="ECO:0000256" key="1">
    <source>
        <dbReference type="ARBA" id="ARBA00005234"/>
    </source>
</evidence>
<gene>
    <name evidence="7" type="ORF">PACTADRAFT_36067</name>
</gene>
<protein>
    <recommendedName>
        <fullName evidence="6">Ubiquitin-like protease family profile domain-containing protein</fullName>
    </recommendedName>
</protein>
<feature type="region of interest" description="Disordered" evidence="5">
    <location>
        <begin position="807"/>
        <end position="841"/>
    </location>
</feature>
<dbReference type="PROSITE" id="PS50600">
    <property type="entry name" value="ULP_PROTEASE"/>
    <property type="match status" value="1"/>
</dbReference>
<dbReference type="GO" id="GO:0016926">
    <property type="term" value="P:protein desumoylation"/>
    <property type="evidence" value="ECO:0007669"/>
    <property type="project" value="UniProtKB-ARBA"/>
</dbReference>
<evidence type="ECO:0000313" key="8">
    <source>
        <dbReference type="Proteomes" id="UP000094236"/>
    </source>
</evidence>
<dbReference type="Pfam" id="PF02902">
    <property type="entry name" value="Peptidase_C48"/>
    <property type="match status" value="1"/>
</dbReference>
<feature type="compositionally biased region" description="Acidic residues" evidence="5">
    <location>
        <begin position="754"/>
        <end position="780"/>
    </location>
</feature>
<feature type="region of interest" description="Disordered" evidence="5">
    <location>
        <begin position="1362"/>
        <end position="1442"/>
    </location>
</feature>
<reference evidence="8" key="1">
    <citation type="submission" date="2016-05" db="EMBL/GenBank/DDBJ databases">
        <title>Comparative genomics of biotechnologically important yeasts.</title>
        <authorList>
            <consortium name="DOE Joint Genome Institute"/>
            <person name="Riley R."/>
            <person name="Haridas S."/>
            <person name="Wolfe K.H."/>
            <person name="Lopes M.R."/>
            <person name="Hittinger C.T."/>
            <person name="Goker M."/>
            <person name="Salamov A."/>
            <person name="Wisecaver J."/>
            <person name="Long T.M."/>
            <person name="Aerts A.L."/>
            <person name="Barry K."/>
            <person name="Choi C."/>
            <person name="Clum A."/>
            <person name="Coughlan A.Y."/>
            <person name="Deshpande S."/>
            <person name="Douglass A.P."/>
            <person name="Hanson S.J."/>
            <person name="Klenk H.-P."/>
            <person name="Labutti K."/>
            <person name="Lapidus A."/>
            <person name="Lindquist E."/>
            <person name="Lipzen A."/>
            <person name="Meier-Kolthoff J.P."/>
            <person name="Ohm R.A."/>
            <person name="Otillar R.P."/>
            <person name="Pangilinan J."/>
            <person name="Peng Y."/>
            <person name="Rokas A."/>
            <person name="Rosa C.A."/>
            <person name="Scheuner C."/>
            <person name="Sibirny A.A."/>
            <person name="Slot J.C."/>
            <person name="Stielow J.B."/>
            <person name="Sun H."/>
            <person name="Kurtzman C.P."/>
            <person name="Blackwell M."/>
            <person name="Grigoriev I.V."/>
            <person name="Jeffries T.W."/>
        </authorList>
    </citation>
    <scope>NUCLEOTIDE SEQUENCE [LARGE SCALE GENOMIC DNA]</scope>
    <source>
        <strain evidence="8">NRRL Y-2460</strain>
    </source>
</reference>
<dbReference type="Proteomes" id="UP000094236">
    <property type="component" value="Unassembled WGS sequence"/>
</dbReference>
<feature type="region of interest" description="Disordered" evidence="5">
    <location>
        <begin position="750"/>
        <end position="780"/>
    </location>
</feature>
<feature type="region of interest" description="Disordered" evidence="5">
    <location>
        <begin position="897"/>
        <end position="926"/>
    </location>
</feature>
<evidence type="ECO:0000256" key="4">
    <source>
        <dbReference type="ARBA" id="ARBA00022807"/>
    </source>
</evidence>
<dbReference type="STRING" id="669874.A0A1E4TNW5"/>
<accession>A0A1E4TNW5</accession>
<feature type="compositionally biased region" description="Polar residues" evidence="5">
    <location>
        <begin position="808"/>
        <end position="817"/>
    </location>
</feature>
<keyword evidence="8" id="KW-1185">Reference proteome</keyword>
<feature type="compositionally biased region" description="Polar residues" evidence="5">
    <location>
        <begin position="1366"/>
        <end position="1395"/>
    </location>
</feature>
<feature type="compositionally biased region" description="Low complexity" evidence="5">
    <location>
        <begin position="1407"/>
        <end position="1425"/>
    </location>
</feature>
<evidence type="ECO:0000259" key="6">
    <source>
        <dbReference type="PROSITE" id="PS50600"/>
    </source>
</evidence>
<feature type="compositionally biased region" description="Basic and acidic residues" evidence="5">
    <location>
        <begin position="117"/>
        <end position="127"/>
    </location>
</feature>
<dbReference type="PANTHER" id="PTHR46915">
    <property type="entry name" value="UBIQUITIN-LIKE PROTEASE 4-RELATED"/>
    <property type="match status" value="1"/>
</dbReference>
<feature type="compositionally biased region" description="Acidic residues" evidence="5">
    <location>
        <begin position="1234"/>
        <end position="1245"/>
    </location>
</feature>
<proteinExistence type="inferred from homology"/>
<organism evidence="7 8">
    <name type="scientific">Pachysolen tannophilus NRRL Y-2460</name>
    <dbReference type="NCBI Taxonomy" id="669874"/>
    <lineage>
        <taxon>Eukaryota</taxon>
        <taxon>Fungi</taxon>
        <taxon>Dikarya</taxon>
        <taxon>Ascomycota</taxon>
        <taxon>Saccharomycotina</taxon>
        <taxon>Pichiomycetes</taxon>
        <taxon>Pachysolenaceae</taxon>
        <taxon>Pachysolen</taxon>
    </lineage>
</organism>
<keyword evidence="2" id="KW-0645">Protease</keyword>
<evidence type="ECO:0000256" key="3">
    <source>
        <dbReference type="ARBA" id="ARBA00022801"/>
    </source>
</evidence>
<dbReference type="SUPFAM" id="SSF54001">
    <property type="entry name" value="Cysteine proteinases"/>
    <property type="match status" value="1"/>
</dbReference>
<dbReference type="OrthoDB" id="442460at2759"/>
<sequence length="1442" mass="165381">MSSSPNSPRRSISRPSLSTLSSSSPNRSKLVDIDRDVALNSSSSSSASALLGTSSKAVISGTTTTVRNGYHPDASFRNKKLNSLQKNIRKNRRTSSHSLGVMDSLTSVKPVSKIKVPSHDHHDEQHSLTKRPRLISEDDNDNDNYDIKRTRNLKDEIDIINKDDDDNIYNDYGKSTVSLRIKLRKIRLLNQDFIKPIENCSISMLIYENADFEFVKETKSHLKSLKFLKMNLAKDLDKIYFAIYNKSLNRDFVMIFNRPIAIDRLELEQILDEKLQFEVLPEVNSIWVYGNSDIENFKNFKILINEYGIKYYDNDINELTEKFATRKKLTVPSSSFYGSSKIHKHNNTTNDNDNDDFSALNLDEKSHESSIIPLNDSAPRNTRSYITRTKALSLPPEQLNTRETAEVIQEETQHENIAENDQIRFVPTLNYKFQIDNKHFSITHSDFKCLYNNCWINDSIIDFFLKYDAENSIIKEKKFNKDDILVLNSFFFMKLNQNQNDFYNNLKSWFKDDKLFRYKYIIIPINQDLHWYCCVIANLSMLLNFDKDGISKDSTFNGIEKEGEEQVNTNEIRKSKDSNKSNNNIKDFFTAQVENEDSELSQLMVNKPRFSEILVLDSLQMDHKSIKKPLVEFFIGYAKDKYDINVSADRFKLYHCHVPKQQNFNDCGIHVIYNISKFLEENELFVSNWKKSGMKMKTLKLFKSKERELLRFELRQKLIKLLQEQEKVKGNPNYAKIGTVTIGEYKKLRREGGSDEDNNDDAIYDGDDTKDNDDEGDDGFEIIGSNQLEKEKEEANKKALLAVEETEASSMLQNQQMEEADNRSFPATQETSELPQQEDKTVPVDNQQENQDAISGNPLFKFATPNKKRIDLSSFEFTEKDLASPFFTKSINEVDHNDEKTKSSLEAGTSKTRAYGNERNVSSDASVDSALVDDNYNYGDDKRGSTNKFYDIQKETAEISNSSNETSDKSSVEVYATQSDGEHNSLDVGHDVNEEETILSEPIQANTNDSHSSKVGNFKPNTSNSISDGVDAIAAKLKDSSISKRSINTRVLSLNKEEQIDINKILNIVKNFPPNDSNFPISDNSNYGMKYIDAKGVKFDELTTRFFNEFKPASEFETNFIIQILDYLFLFERPFSLKRKYGFGFKKLKLIKKLYLFLQNVSLDDDRLEVGLMNFVNDYNSELNSIPKIQVSDEEEDEGHINGDADSDTEDPVDDPADDPVENHAEDHAHDPADDHDEDPAEDYSEDHHQEPPAEIIDLSSSVSDMRNNYKAPTRSNSEEAESSTRDLQKIVVIEDSSDEVDTKGKNRALLKLNHFLNNNRYEDDDFKILGERKNNTRHIKSTPPKTPIQDDEFAVEDVTVRRKAVSSSPGNDNSRKLIQQTLPHSFRKSQSSFPNDGFQHHRKRSSNTNSSGSSRSNSNSNNTTEDAERRMKIVSYKRRKN</sequence>
<feature type="domain" description="Ubiquitin-like protease family profile" evidence="6">
    <location>
        <begin position="440"/>
        <end position="678"/>
    </location>
</feature>
<evidence type="ECO:0000256" key="2">
    <source>
        <dbReference type="ARBA" id="ARBA00022670"/>
    </source>
</evidence>
<keyword evidence="4" id="KW-0788">Thiol protease</keyword>
<keyword evidence="3" id="KW-0378">Hydrolase</keyword>
<dbReference type="Gene3D" id="3.40.395.10">
    <property type="entry name" value="Adenoviral Proteinase, Chain A"/>
    <property type="match status" value="1"/>
</dbReference>
<feature type="compositionally biased region" description="Polar residues" evidence="5">
    <location>
        <begin position="825"/>
        <end position="835"/>
    </location>
</feature>
<dbReference type="GO" id="GO:0008234">
    <property type="term" value="F:cysteine-type peptidase activity"/>
    <property type="evidence" value="ECO:0007669"/>
    <property type="project" value="UniProtKB-KW"/>
</dbReference>
<dbReference type="InterPro" id="IPR003653">
    <property type="entry name" value="Peptidase_C48_C"/>
</dbReference>
<feature type="region of interest" description="Disordered" evidence="5">
    <location>
        <begin position="1191"/>
        <end position="1286"/>
    </location>
</feature>
<evidence type="ECO:0000313" key="7">
    <source>
        <dbReference type="EMBL" id="ODV93450.1"/>
    </source>
</evidence>
<name>A0A1E4TNW5_PACTA</name>